<name>A0AAD9GJ57_BABDI</name>
<proteinExistence type="predicted"/>
<dbReference type="Proteomes" id="UP001195914">
    <property type="component" value="Unassembled WGS sequence"/>
</dbReference>
<reference evidence="2" key="2">
    <citation type="submission" date="2021-05" db="EMBL/GenBank/DDBJ databases">
        <authorList>
            <person name="Pain A."/>
        </authorList>
    </citation>
    <scope>NUCLEOTIDE SEQUENCE</scope>
    <source>
        <strain evidence="2">1802A</strain>
    </source>
</reference>
<evidence type="ECO:0000259" key="1">
    <source>
        <dbReference type="Pfam" id="PF00004"/>
    </source>
</evidence>
<dbReference type="SUPFAM" id="SSF52540">
    <property type="entry name" value="P-loop containing nucleoside triphosphate hydrolases"/>
    <property type="match status" value="1"/>
</dbReference>
<dbReference type="AlphaFoldDB" id="A0AAD9GJ57"/>
<organism evidence="2 3">
    <name type="scientific">Babesia divergens</name>
    <dbReference type="NCBI Taxonomy" id="32595"/>
    <lineage>
        <taxon>Eukaryota</taxon>
        <taxon>Sar</taxon>
        <taxon>Alveolata</taxon>
        <taxon>Apicomplexa</taxon>
        <taxon>Aconoidasida</taxon>
        <taxon>Piroplasmida</taxon>
        <taxon>Babesiidae</taxon>
        <taxon>Babesia</taxon>
    </lineage>
</organism>
<dbReference type="InterPro" id="IPR003959">
    <property type="entry name" value="ATPase_AAA_core"/>
</dbReference>
<feature type="domain" description="ATPase AAA-type core" evidence="1">
    <location>
        <begin position="179"/>
        <end position="304"/>
    </location>
</feature>
<comment type="caution">
    <text evidence="2">The sequence shown here is derived from an EMBL/GenBank/DDBJ whole genome shotgun (WGS) entry which is preliminary data.</text>
</comment>
<dbReference type="InterPro" id="IPR027417">
    <property type="entry name" value="P-loop_NTPase"/>
</dbReference>
<evidence type="ECO:0000313" key="2">
    <source>
        <dbReference type="EMBL" id="KAK1939454.1"/>
    </source>
</evidence>
<sequence>MNDLYIDAVCLFITPLLTDPEEALQLKLIEWLVPKLLTELTPEDASFRIVRLRFLTHSQIKSLFGTIEQVCRLLDIAPSSIRLIHDREDLRTVEHAITCSDVLSERIQVIPATSAFETELFDIFIPLLSYYEYYCLYGLPSRESILLYGRNSGKKFVRWFRRLQKQAAESAYFRTSKKLDLHIIRIEDVLSPYFGESERRLVNMFETAVSTMDQGITCICIEGIHHFDKSKNLEDVDRRLLTTMLLLLDSVTKSDFIVQHGTDSADRTDGIKGSLVVVSTSERHPDDLSCALIRPGRLDKTIFVS</sequence>
<dbReference type="GO" id="GO:0005524">
    <property type="term" value="F:ATP binding"/>
    <property type="evidence" value="ECO:0007669"/>
    <property type="project" value="InterPro"/>
</dbReference>
<keyword evidence="3" id="KW-1185">Reference proteome</keyword>
<gene>
    <name evidence="2" type="ORF">X943_000167</name>
</gene>
<protein>
    <recommendedName>
        <fullName evidence="1">ATPase AAA-type core domain-containing protein</fullName>
    </recommendedName>
</protein>
<dbReference type="Pfam" id="PF00004">
    <property type="entry name" value="AAA"/>
    <property type="match status" value="1"/>
</dbReference>
<reference evidence="2" key="1">
    <citation type="journal article" date="2014" name="Nucleic Acids Res.">
        <title>The evolutionary dynamics of variant antigen genes in Babesia reveal a history of genomic innovation underlying host-parasite interaction.</title>
        <authorList>
            <person name="Jackson A.P."/>
            <person name="Otto T.D."/>
            <person name="Darby A."/>
            <person name="Ramaprasad A."/>
            <person name="Xia D."/>
            <person name="Echaide I.E."/>
            <person name="Farber M."/>
            <person name="Gahlot S."/>
            <person name="Gamble J."/>
            <person name="Gupta D."/>
            <person name="Gupta Y."/>
            <person name="Jackson L."/>
            <person name="Malandrin L."/>
            <person name="Malas T.B."/>
            <person name="Moussa E."/>
            <person name="Nair M."/>
            <person name="Reid A.J."/>
            <person name="Sanders M."/>
            <person name="Sharma J."/>
            <person name="Tracey A."/>
            <person name="Quail M.A."/>
            <person name="Weir W."/>
            <person name="Wastling J.M."/>
            <person name="Hall N."/>
            <person name="Willadsen P."/>
            <person name="Lingelbach K."/>
            <person name="Shiels B."/>
            <person name="Tait A."/>
            <person name="Berriman M."/>
            <person name="Allred D.R."/>
            <person name="Pain A."/>
        </authorList>
    </citation>
    <scope>NUCLEOTIDE SEQUENCE</scope>
    <source>
        <strain evidence="2">1802A</strain>
    </source>
</reference>
<dbReference type="Gene3D" id="3.40.50.300">
    <property type="entry name" value="P-loop containing nucleotide triphosphate hydrolases"/>
    <property type="match status" value="1"/>
</dbReference>
<accession>A0AAD9GJ57</accession>
<dbReference type="EMBL" id="JAHBMH010000007">
    <property type="protein sequence ID" value="KAK1939454.1"/>
    <property type="molecule type" value="Genomic_DNA"/>
</dbReference>
<dbReference type="GO" id="GO:0016887">
    <property type="term" value="F:ATP hydrolysis activity"/>
    <property type="evidence" value="ECO:0007669"/>
    <property type="project" value="InterPro"/>
</dbReference>
<evidence type="ECO:0000313" key="3">
    <source>
        <dbReference type="Proteomes" id="UP001195914"/>
    </source>
</evidence>